<name>A0A8H4QXP5_9AGAR</name>
<dbReference type="Proteomes" id="UP000521872">
    <property type="component" value="Unassembled WGS sequence"/>
</dbReference>
<organism evidence="1 2">
    <name type="scientific">Agrocybe pediades</name>
    <dbReference type="NCBI Taxonomy" id="84607"/>
    <lineage>
        <taxon>Eukaryota</taxon>
        <taxon>Fungi</taxon>
        <taxon>Dikarya</taxon>
        <taxon>Basidiomycota</taxon>
        <taxon>Agaricomycotina</taxon>
        <taxon>Agaricomycetes</taxon>
        <taxon>Agaricomycetidae</taxon>
        <taxon>Agaricales</taxon>
        <taxon>Agaricineae</taxon>
        <taxon>Strophariaceae</taxon>
        <taxon>Agrocybe</taxon>
    </lineage>
</organism>
<keyword evidence="2" id="KW-1185">Reference proteome</keyword>
<comment type="caution">
    <text evidence="1">The sequence shown here is derived from an EMBL/GenBank/DDBJ whole genome shotgun (WGS) entry which is preliminary data.</text>
</comment>
<evidence type="ECO:0000313" key="1">
    <source>
        <dbReference type="EMBL" id="KAF4619118.1"/>
    </source>
</evidence>
<dbReference type="AlphaFoldDB" id="A0A8H4QXP5"/>
<dbReference type="EMBL" id="JAACJL010000016">
    <property type="protein sequence ID" value="KAF4619118.1"/>
    <property type="molecule type" value="Genomic_DNA"/>
</dbReference>
<reference evidence="1 2" key="1">
    <citation type="submission" date="2019-12" db="EMBL/GenBank/DDBJ databases">
        <authorList>
            <person name="Floudas D."/>
            <person name="Bentzer J."/>
            <person name="Ahren D."/>
            <person name="Johansson T."/>
            <person name="Persson P."/>
            <person name="Tunlid A."/>
        </authorList>
    </citation>
    <scope>NUCLEOTIDE SEQUENCE [LARGE SCALE GENOMIC DNA]</scope>
    <source>
        <strain evidence="1 2">CBS 102.39</strain>
    </source>
</reference>
<sequence length="375" mass="41234">MPLSKNDPFAPILHSILSDSCDPDVTFGPSARFATAEEILPHQARHVAPNLIIKHVKPAPWLTKKLALLFITKVPTIVESLLETYRSYNSVIGNQSRALACKLMFLHKSPYCVPLVNVVVAFSDEFILDGGLAVTDGITSLPRIICGDSSTAWSRAQETVPNPTIPLVKTNSVYHMSLDKTLKLLAVWNFFVPTKQAETLIRLWATPQSFGFFLHYLDTQELKHEHTIYNHIAYQNISDGIITVYGLFEDTDTGVLAILMDDAGKSLAVLNREAREEGKDVGLVSKLTPAQRNGFVNTLKALHDPSGEARIIDFERSHLGSDVTAADYQEDIEELSEILGSGSDFSAKATVTLKTNVVSGLEEDRAGARDPGYLT</sequence>
<gene>
    <name evidence="1" type="ORF">D9613_004788</name>
</gene>
<evidence type="ECO:0000313" key="2">
    <source>
        <dbReference type="Proteomes" id="UP000521872"/>
    </source>
</evidence>
<accession>A0A8H4QXP5</accession>
<protein>
    <submittedName>
        <fullName evidence="1">Uncharacterized protein</fullName>
    </submittedName>
</protein>
<proteinExistence type="predicted"/>